<protein>
    <recommendedName>
        <fullName evidence="2">PDZ domain-containing protein</fullName>
    </recommendedName>
</protein>
<evidence type="ECO:0000313" key="3">
    <source>
        <dbReference type="EMBL" id="EKX44678.1"/>
    </source>
</evidence>
<reference evidence="5" key="2">
    <citation type="submission" date="2012-11" db="EMBL/GenBank/DDBJ databases">
        <authorList>
            <person name="Kuo A."/>
            <person name="Curtis B.A."/>
            <person name="Tanifuji G."/>
            <person name="Burki F."/>
            <person name="Gruber A."/>
            <person name="Irimia M."/>
            <person name="Maruyama S."/>
            <person name="Arias M.C."/>
            <person name="Ball S.G."/>
            <person name="Gile G.H."/>
            <person name="Hirakawa Y."/>
            <person name="Hopkins J.F."/>
            <person name="Rensing S.A."/>
            <person name="Schmutz J."/>
            <person name="Symeonidi A."/>
            <person name="Elias M."/>
            <person name="Eveleigh R.J."/>
            <person name="Herman E.K."/>
            <person name="Klute M.J."/>
            <person name="Nakayama T."/>
            <person name="Obornik M."/>
            <person name="Reyes-Prieto A."/>
            <person name="Armbrust E.V."/>
            <person name="Aves S.J."/>
            <person name="Beiko R.G."/>
            <person name="Coutinho P."/>
            <person name="Dacks J.B."/>
            <person name="Durnford D.G."/>
            <person name="Fast N.M."/>
            <person name="Green B.R."/>
            <person name="Grisdale C."/>
            <person name="Hempe F."/>
            <person name="Henrissat B."/>
            <person name="Hoppner M.P."/>
            <person name="Ishida K.-I."/>
            <person name="Kim E."/>
            <person name="Koreny L."/>
            <person name="Kroth P.G."/>
            <person name="Liu Y."/>
            <person name="Malik S.-B."/>
            <person name="Maier U.G."/>
            <person name="McRose D."/>
            <person name="Mock T."/>
            <person name="Neilson J.A."/>
            <person name="Onodera N.T."/>
            <person name="Poole A.M."/>
            <person name="Pritham E.J."/>
            <person name="Richards T.A."/>
            <person name="Rocap G."/>
            <person name="Roy S.W."/>
            <person name="Sarai C."/>
            <person name="Schaack S."/>
            <person name="Shirato S."/>
            <person name="Slamovits C.H."/>
            <person name="Spencer D.F."/>
            <person name="Suzuki S."/>
            <person name="Worden A.Z."/>
            <person name="Zauner S."/>
            <person name="Barry K."/>
            <person name="Bell C."/>
            <person name="Bharti A.K."/>
            <person name="Crow J.A."/>
            <person name="Grimwood J."/>
            <person name="Kramer R."/>
            <person name="Lindquist E."/>
            <person name="Lucas S."/>
            <person name="Salamov A."/>
            <person name="McFadden G.I."/>
            <person name="Lane C.E."/>
            <person name="Keeling P.J."/>
            <person name="Gray M.W."/>
            <person name="Grigoriev I.V."/>
            <person name="Archibald J.M."/>
        </authorList>
    </citation>
    <scope>NUCLEOTIDE SEQUENCE</scope>
    <source>
        <strain evidence="5">CCMP2712</strain>
    </source>
</reference>
<dbReference type="Gene3D" id="2.30.42.10">
    <property type="match status" value="1"/>
</dbReference>
<feature type="compositionally biased region" description="Basic and acidic residues" evidence="1">
    <location>
        <begin position="187"/>
        <end position="208"/>
    </location>
</feature>
<dbReference type="HOGENOM" id="CLU_636880_0_0_1"/>
<evidence type="ECO:0000313" key="5">
    <source>
        <dbReference type="Proteomes" id="UP000011087"/>
    </source>
</evidence>
<dbReference type="AlphaFoldDB" id="L1J817"/>
<evidence type="ECO:0000313" key="4">
    <source>
        <dbReference type="EnsemblProtists" id="EKX44678"/>
    </source>
</evidence>
<dbReference type="InterPro" id="IPR001478">
    <property type="entry name" value="PDZ"/>
</dbReference>
<reference evidence="3 5" key="1">
    <citation type="journal article" date="2012" name="Nature">
        <title>Algal genomes reveal evolutionary mosaicism and the fate of nucleomorphs.</title>
        <authorList>
            <consortium name="DOE Joint Genome Institute"/>
            <person name="Curtis B.A."/>
            <person name="Tanifuji G."/>
            <person name="Burki F."/>
            <person name="Gruber A."/>
            <person name="Irimia M."/>
            <person name="Maruyama S."/>
            <person name="Arias M.C."/>
            <person name="Ball S.G."/>
            <person name="Gile G.H."/>
            <person name="Hirakawa Y."/>
            <person name="Hopkins J.F."/>
            <person name="Kuo A."/>
            <person name="Rensing S.A."/>
            <person name="Schmutz J."/>
            <person name="Symeonidi A."/>
            <person name="Elias M."/>
            <person name="Eveleigh R.J."/>
            <person name="Herman E.K."/>
            <person name="Klute M.J."/>
            <person name="Nakayama T."/>
            <person name="Obornik M."/>
            <person name="Reyes-Prieto A."/>
            <person name="Armbrust E.V."/>
            <person name="Aves S.J."/>
            <person name="Beiko R.G."/>
            <person name="Coutinho P."/>
            <person name="Dacks J.B."/>
            <person name="Durnford D.G."/>
            <person name="Fast N.M."/>
            <person name="Green B.R."/>
            <person name="Grisdale C.J."/>
            <person name="Hempel F."/>
            <person name="Henrissat B."/>
            <person name="Hoppner M.P."/>
            <person name="Ishida K."/>
            <person name="Kim E."/>
            <person name="Koreny L."/>
            <person name="Kroth P.G."/>
            <person name="Liu Y."/>
            <person name="Malik S.B."/>
            <person name="Maier U.G."/>
            <person name="McRose D."/>
            <person name="Mock T."/>
            <person name="Neilson J.A."/>
            <person name="Onodera N.T."/>
            <person name="Poole A.M."/>
            <person name="Pritham E.J."/>
            <person name="Richards T.A."/>
            <person name="Rocap G."/>
            <person name="Roy S.W."/>
            <person name="Sarai C."/>
            <person name="Schaack S."/>
            <person name="Shirato S."/>
            <person name="Slamovits C.H."/>
            <person name="Spencer D.F."/>
            <person name="Suzuki S."/>
            <person name="Worden A.Z."/>
            <person name="Zauner S."/>
            <person name="Barry K."/>
            <person name="Bell C."/>
            <person name="Bharti A.K."/>
            <person name="Crow J.A."/>
            <person name="Grimwood J."/>
            <person name="Kramer R."/>
            <person name="Lindquist E."/>
            <person name="Lucas S."/>
            <person name="Salamov A."/>
            <person name="McFadden G.I."/>
            <person name="Lane C.E."/>
            <person name="Keeling P.J."/>
            <person name="Gray M.W."/>
            <person name="Grigoriev I.V."/>
            <person name="Archibald J.M."/>
        </authorList>
    </citation>
    <scope>NUCLEOTIDE SEQUENCE</scope>
    <source>
        <strain evidence="3 5">CCMP2712</strain>
    </source>
</reference>
<gene>
    <name evidence="3" type="ORF">GUITHDRAFT_139605</name>
</gene>
<dbReference type="RefSeq" id="XP_005831658.1">
    <property type="nucleotide sequence ID" value="XM_005831601.1"/>
</dbReference>
<feature type="region of interest" description="Disordered" evidence="1">
    <location>
        <begin position="187"/>
        <end position="224"/>
    </location>
</feature>
<accession>L1J817</accession>
<dbReference type="KEGG" id="gtt:GUITHDRAFT_139605"/>
<dbReference type="EnsemblProtists" id="EKX44678">
    <property type="protein sequence ID" value="EKX44678"/>
    <property type="gene ID" value="GUITHDRAFT_139605"/>
</dbReference>
<name>L1J817_GUITC</name>
<dbReference type="PaxDb" id="55529-EKX44678"/>
<dbReference type="GeneID" id="17301391"/>
<proteinExistence type="predicted"/>
<evidence type="ECO:0000256" key="1">
    <source>
        <dbReference type="SAM" id="MobiDB-lite"/>
    </source>
</evidence>
<dbReference type="SUPFAM" id="SSF50156">
    <property type="entry name" value="PDZ domain-like"/>
    <property type="match status" value="1"/>
</dbReference>
<dbReference type="InterPro" id="IPR036034">
    <property type="entry name" value="PDZ_sf"/>
</dbReference>
<feature type="region of interest" description="Disordered" evidence="1">
    <location>
        <begin position="238"/>
        <end position="270"/>
    </location>
</feature>
<sequence>MAETGKTAKEKQEYKRSLLENLSEEAEDIGDFALKPYLMSILILVPLVAINAKINKTLRDLRNPPVYDLSGKEGGEKNLSNAGVGLLLSAPEKSGSHGTHVIVDMLVPGGAAEKQFAGVIRPDDLITAVRDDSKETEFTCTTGLSVQQVKDLIVGAPGSTISLRLRSQESGEVYECRGLIRGLEKFRRGAEQDEREREQERAEERVEETAVEEQAEGAPRSRIRLQAKMPSVAPPVQQVEFLPQVKPQSLAASRGEEKEKPSKNSGGTPAGRSCVDVLLMLLVLVGLVAAVLVQLQGQGTLAAHERMLREEMEAQFHEKEKKFNCTPLVHAEQRNLDSNMPRCQTKIDQTLKENQKEFATREKQLLASAEATSAKKSSTKAKEIFRRVVHEFVEYHDRWDEMPLKSKKNSLEDEFRSGIMKLLKRTRDMVH</sequence>
<evidence type="ECO:0000259" key="2">
    <source>
        <dbReference type="PROSITE" id="PS50106"/>
    </source>
</evidence>
<keyword evidence="5" id="KW-1185">Reference proteome</keyword>
<reference evidence="4" key="3">
    <citation type="submission" date="2015-06" db="UniProtKB">
        <authorList>
            <consortium name="EnsemblProtists"/>
        </authorList>
    </citation>
    <scope>IDENTIFICATION</scope>
</reference>
<feature type="domain" description="PDZ" evidence="2">
    <location>
        <begin position="66"/>
        <end position="168"/>
    </location>
</feature>
<dbReference type="PROSITE" id="PS50106">
    <property type="entry name" value="PDZ"/>
    <property type="match status" value="1"/>
</dbReference>
<dbReference type="EMBL" id="JH993003">
    <property type="protein sequence ID" value="EKX44678.1"/>
    <property type="molecule type" value="Genomic_DNA"/>
</dbReference>
<organism evidence="3">
    <name type="scientific">Guillardia theta (strain CCMP2712)</name>
    <name type="common">Cryptophyte</name>
    <dbReference type="NCBI Taxonomy" id="905079"/>
    <lineage>
        <taxon>Eukaryota</taxon>
        <taxon>Cryptophyceae</taxon>
        <taxon>Pyrenomonadales</taxon>
        <taxon>Geminigeraceae</taxon>
        <taxon>Guillardia</taxon>
    </lineage>
</organism>
<dbReference type="Proteomes" id="UP000011087">
    <property type="component" value="Unassembled WGS sequence"/>
</dbReference>